<dbReference type="InterPro" id="IPR058600">
    <property type="entry name" value="YhjD-like"/>
</dbReference>
<protein>
    <submittedName>
        <fullName evidence="2">Uncharacterized protein</fullName>
    </submittedName>
</protein>
<dbReference type="RefSeq" id="WP_379233023.1">
    <property type="nucleotide sequence ID" value="NZ_JBHSTE010000002.1"/>
</dbReference>
<dbReference type="Pfam" id="PF26325">
    <property type="entry name" value="YhjD"/>
    <property type="match status" value="1"/>
</dbReference>
<name>A0ABW1V545_9BACL</name>
<feature type="region of interest" description="Disordered" evidence="1">
    <location>
        <begin position="1"/>
        <end position="21"/>
    </location>
</feature>
<keyword evidence="3" id="KW-1185">Reference proteome</keyword>
<comment type="caution">
    <text evidence="2">The sequence shown here is derived from an EMBL/GenBank/DDBJ whole genome shotgun (WGS) entry which is preliminary data.</text>
</comment>
<evidence type="ECO:0000256" key="1">
    <source>
        <dbReference type="SAM" id="MobiDB-lite"/>
    </source>
</evidence>
<dbReference type="EMBL" id="JBHSTE010000002">
    <property type="protein sequence ID" value="MFC6332546.1"/>
    <property type="molecule type" value="Genomic_DNA"/>
</dbReference>
<reference evidence="3" key="1">
    <citation type="journal article" date="2019" name="Int. J. Syst. Evol. Microbiol.">
        <title>The Global Catalogue of Microorganisms (GCM) 10K type strain sequencing project: providing services to taxonomists for standard genome sequencing and annotation.</title>
        <authorList>
            <consortium name="The Broad Institute Genomics Platform"/>
            <consortium name="The Broad Institute Genome Sequencing Center for Infectious Disease"/>
            <person name="Wu L."/>
            <person name="Ma J."/>
        </authorList>
    </citation>
    <scope>NUCLEOTIDE SEQUENCE [LARGE SCALE GENOMIC DNA]</scope>
    <source>
        <strain evidence="3">PCU 280</strain>
    </source>
</reference>
<proteinExistence type="predicted"/>
<gene>
    <name evidence="2" type="ORF">ACFP56_07900</name>
</gene>
<evidence type="ECO:0000313" key="2">
    <source>
        <dbReference type="EMBL" id="MFC6332546.1"/>
    </source>
</evidence>
<evidence type="ECO:0000313" key="3">
    <source>
        <dbReference type="Proteomes" id="UP001596233"/>
    </source>
</evidence>
<sequence length="137" mass="15960">MSIMKGNDQRESAEKKSSRAAVPMQEAFESEGIKQYVLLEMVLRIIDHDVRAIGNSNIKLPRLYESLLRGIQDRVLLDMADLRRMFRKNGIKIYEEIQGKEGLLAKYVCRGYHHELFLLWGFVKVECERVLKQYLAA</sequence>
<accession>A0ABW1V545</accession>
<feature type="compositionally biased region" description="Basic and acidic residues" evidence="1">
    <location>
        <begin position="7"/>
        <end position="17"/>
    </location>
</feature>
<organism evidence="2 3">
    <name type="scientific">Paenibacillus septentrionalis</name>
    <dbReference type="NCBI Taxonomy" id="429342"/>
    <lineage>
        <taxon>Bacteria</taxon>
        <taxon>Bacillati</taxon>
        <taxon>Bacillota</taxon>
        <taxon>Bacilli</taxon>
        <taxon>Bacillales</taxon>
        <taxon>Paenibacillaceae</taxon>
        <taxon>Paenibacillus</taxon>
    </lineage>
</organism>
<dbReference type="Proteomes" id="UP001596233">
    <property type="component" value="Unassembled WGS sequence"/>
</dbReference>